<dbReference type="InterPro" id="IPR000183">
    <property type="entry name" value="Orn/DAP/Arg_de-COase"/>
</dbReference>
<dbReference type="AlphaFoldDB" id="A0A6J4HIM1"/>
<feature type="binding site" evidence="5">
    <location>
        <position position="293"/>
    </location>
    <ligand>
        <name>substrate</name>
    </ligand>
</feature>
<evidence type="ECO:0000256" key="4">
    <source>
        <dbReference type="ARBA" id="ARBA00023239"/>
    </source>
</evidence>
<feature type="binding site" evidence="5">
    <location>
        <position position="335"/>
    </location>
    <ligand>
        <name>substrate</name>
    </ligand>
</feature>
<dbReference type="GO" id="GO:0008836">
    <property type="term" value="F:diaminopimelate decarboxylase activity"/>
    <property type="evidence" value="ECO:0007669"/>
    <property type="project" value="UniProtKB-UniRule"/>
</dbReference>
<feature type="binding site" evidence="5">
    <location>
        <position position="367"/>
    </location>
    <ligand>
        <name>substrate</name>
    </ligand>
</feature>
<dbReference type="InterPro" id="IPR029066">
    <property type="entry name" value="PLP-binding_barrel"/>
</dbReference>
<organism evidence="10">
    <name type="scientific">uncultured Armatimonadetes bacterium</name>
    <dbReference type="NCBI Taxonomy" id="157466"/>
    <lineage>
        <taxon>Bacteria</taxon>
        <taxon>Bacillati</taxon>
        <taxon>Armatimonadota</taxon>
        <taxon>environmental samples</taxon>
    </lineage>
</organism>
<keyword evidence="4 5" id="KW-0456">Lyase</keyword>
<dbReference type="Gene3D" id="3.20.20.10">
    <property type="entry name" value="Alanine racemase"/>
    <property type="match status" value="1"/>
</dbReference>
<evidence type="ECO:0000256" key="2">
    <source>
        <dbReference type="ARBA" id="ARBA00022793"/>
    </source>
</evidence>
<proteinExistence type="inferred from homology"/>
<evidence type="ECO:0000256" key="7">
    <source>
        <dbReference type="PIRSR" id="PIRSR600183-50"/>
    </source>
</evidence>
<dbReference type="FunFam" id="3.20.20.10:FF:000003">
    <property type="entry name" value="Diaminopimelate decarboxylase"/>
    <property type="match status" value="1"/>
</dbReference>
<comment type="cofactor">
    <cofactor evidence="1 5 7 8">
        <name>pyridoxal 5'-phosphate</name>
        <dbReference type="ChEBI" id="CHEBI:597326"/>
    </cofactor>
</comment>
<comment type="catalytic activity">
    <reaction evidence="5 8">
        <text>meso-2,6-diaminopimelate + H(+) = L-lysine + CO2</text>
        <dbReference type="Rhea" id="RHEA:15101"/>
        <dbReference type="ChEBI" id="CHEBI:15378"/>
        <dbReference type="ChEBI" id="CHEBI:16526"/>
        <dbReference type="ChEBI" id="CHEBI:32551"/>
        <dbReference type="ChEBI" id="CHEBI:57791"/>
        <dbReference type="EC" id="4.1.1.20"/>
    </reaction>
</comment>
<dbReference type="PANTHER" id="PTHR43727:SF2">
    <property type="entry name" value="GROUP IV DECARBOXYLASE"/>
    <property type="match status" value="1"/>
</dbReference>
<dbReference type="Gene3D" id="2.40.37.10">
    <property type="entry name" value="Lyase, Ornithine Decarboxylase, Chain A, domain 1"/>
    <property type="match status" value="1"/>
</dbReference>
<keyword evidence="2 5" id="KW-0210">Decarboxylase</keyword>
<feature type="binding site" evidence="5">
    <location>
        <position position="339"/>
    </location>
    <ligand>
        <name>substrate</name>
    </ligand>
</feature>
<gene>
    <name evidence="5" type="primary">lysA</name>
    <name evidence="10" type="ORF">AVDCRST_MAG63-603</name>
</gene>
<dbReference type="GO" id="GO:0030170">
    <property type="term" value="F:pyridoxal phosphate binding"/>
    <property type="evidence" value="ECO:0007669"/>
    <property type="project" value="UniProtKB-UniRule"/>
</dbReference>
<dbReference type="Pfam" id="PF02784">
    <property type="entry name" value="Orn_Arg_deC_N"/>
    <property type="match status" value="1"/>
</dbReference>
<dbReference type="SUPFAM" id="SSF50621">
    <property type="entry name" value="Alanine racemase C-terminal domain-like"/>
    <property type="match status" value="1"/>
</dbReference>
<keyword evidence="5 8" id="KW-0457">Lysine biosynthesis</keyword>
<feature type="modified residue" description="N6-(pyridoxal phosphate)lysine" evidence="5 7">
    <location>
        <position position="66"/>
    </location>
</feature>
<dbReference type="EC" id="4.1.1.20" evidence="5 6"/>
<feature type="binding site" evidence="5">
    <location>
        <begin position="290"/>
        <end position="293"/>
    </location>
    <ligand>
        <name>pyridoxal 5'-phosphate</name>
        <dbReference type="ChEBI" id="CHEBI:597326"/>
    </ligand>
</feature>
<keyword evidence="5" id="KW-0028">Amino-acid biosynthesis</keyword>
<dbReference type="InterPro" id="IPR022657">
    <property type="entry name" value="De-COase2_CS"/>
</dbReference>
<evidence type="ECO:0000256" key="6">
    <source>
        <dbReference type="NCBIfam" id="TIGR01048"/>
    </source>
</evidence>
<protein>
    <recommendedName>
        <fullName evidence="5 6">Diaminopimelate decarboxylase</fullName>
        <shortName evidence="5">DAP decarboxylase</shortName>
        <shortName evidence="5">DAPDC</shortName>
        <ecNumber evidence="5 6">4.1.1.20</ecNumber>
    </recommendedName>
</protein>
<dbReference type="UniPathway" id="UPA00034">
    <property type="reaction ID" value="UER00027"/>
</dbReference>
<evidence type="ECO:0000256" key="1">
    <source>
        <dbReference type="ARBA" id="ARBA00001933"/>
    </source>
</evidence>
<dbReference type="InterPro" id="IPR009006">
    <property type="entry name" value="Ala_racemase/Decarboxylase_C"/>
</dbReference>
<dbReference type="PROSITE" id="PS00878">
    <property type="entry name" value="ODR_DC_2_1"/>
    <property type="match status" value="1"/>
</dbReference>
<keyword evidence="3 5" id="KW-0663">Pyridoxal phosphate</keyword>
<dbReference type="CDD" id="cd06828">
    <property type="entry name" value="PLPDE_III_DapDC"/>
    <property type="match status" value="1"/>
</dbReference>
<feature type="domain" description="Orn/DAP/Arg decarboxylase 2 N-terminal" evidence="9">
    <location>
        <begin position="43"/>
        <end position="297"/>
    </location>
</feature>
<dbReference type="HAMAP" id="MF_02120">
    <property type="entry name" value="LysA"/>
    <property type="match status" value="1"/>
</dbReference>
<dbReference type="InterPro" id="IPR022644">
    <property type="entry name" value="De-COase2_N"/>
</dbReference>
<reference evidence="10" key="1">
    <citation type="submission" date="2020-02" db="EMBL/GenBank/DDBJ databases">
        <authorList>
            <person name="Meier V. D."/>
        </authorList>
    </citation>
    <scope>NUCLEOTIDE SEQUENCE</scope>
    <source>
        <strain evidence="10">AVDCRST_MAG63</strain>
    </source>
</reference>
<dbReference type="PRINTS" id="PR01179">
    <property type="entry name" value="ODADCRBXLASE"/>
</dbReference>
<feature type="binding site" evidence="5">
    <location>
        <position position="248"/>
    </location>
    <ligand>
        <name>pyridoxal 5'-phosphate</name>
        <dbReference type="ChEBI" id="CHEBI:597326"/>
    </ligand>
</feature>
<dbReference type="EMBL" id="CADCTO010000077">
    <property type="protein sequence ID" value="CAA9223137.1"/>
    <property type="molecule type" value="Genomic_DNA"/>
</dbReference>
<dbReference type="InterPro" id="IPR002986">
    <property type="entry name" value="DAP_deCOOHase_LysA"/>
</dbReference>
<dbReference type="PROSITE" id="PS00879">
    <property type="entry name" value="ODR_DC_2_2"/>
    <property type="match status" value="1"/>
</dbReference>
<comment type="similarity">
    <text evidence="5">Belongs to the Orn/Lys/Arg decarboxylase class-II family. LysA subfamily.</text>
</comment>
<feature type="binding site" evidence="5">
    <location>
        <position position="394"/>
    </location>
    <ligand>
        <name>pyridoxal 5'-phosphate</name>
        <dbReference type="ChEBI" id="CHEBI:597326"/>
    </ligand>
</feature>
<dbReference type="InterPro" id="IPR022653">
    <property type="entry name" value="De-COase2_pyr-phos_BS"/>
</dbReference>
<dbReference type="NCBIfam" id="TIGR01048">
    <property type="entry name" value="lysA"/>
    <property type="match status" value="1"/>
</dbReference>
<feature type="active site" description="Proton donor" evidence="7">
    <location>
        <position position="366"/>
    </location>
</feature>
<evidence type="ECO:0000259" key="9">
    <source>
        <dbReference type="Pfam" id="PF02784"/>
    </source>
</evidence>
<comment type="pathway">
    <text evidence="5 8">Amino-acid biosynthesis; L-lysine biosynthesis via DAP pathway; L-lysine from DL-2,6-diaminopimelate: step 1/1.</text>
</comment>
<feature type="binding site" evidence="5">
    <location>
        <position position="394"/>
    </location>
    <ligand>
        <name>substrate</name>
    </ligand>
</feature>
<evidence type="ECO:0000313" key="10">
    <source>
        <dbReference type="EMBL" id="CAA9223137.1"/>
    </source>
</evidence>
<dbReference type="PANTHER" id="PTHR43727">
    <property type="entry name" value="DIAMINOPIMELATE DECARBOXYLASE"/>
    <property type="match status" value="1"/>
</dbReference>
<comment type="subunit">
    <text evidence="5">Homodimer.</text>
</comment>
<name>A0A6J4HIM1_9BACT</name>
<comment type="function">
    <text evidence="5">Specifically catalyzes the decarboxylation of meso-diaminopimelate (meso-DAP) to L-lysine.</text>
</comment>
<accession>A0A6J4HIM1</accession>
<evidence type="ECO:0000256" key="8">
    <source>
        <dbReference type="RuleBase" id="RU003738"/>
    </source>
</evidence>
<dbReference type="PRINTS" id="PR01181">
    <property type="entry name" value="DAPDCRBXLASE"/>
</dbReference>
<dbReference type="SUPFAM" id="SSF51419">
    <property type="entry name" value="PLP-binding barrel"/>
    <property type="match status" value="1"/>
</dbReference>
<evidence type="ECO:0000256" key="5">
    <source>
        <dbReference type="HAMAP-Rule" id="MF_02120"/>
    </source>
</evidence>
<evidence type="ECO:0000256" key="3">
    <source>
        <dbReference type="ARBA" id="ARBA00022898"/>
    </source>
</evidence>
<sequence length="445" mass="48795">MLLGTQCVNDAGHLEIGGCDVVDLARRFGTPLYVVDEAFLRDNLRRYKQAFAERYPAETTVYYAAKAFLITAMVRVIDQEGLSLDVASGGELHTALAAGFPPERIILHGNYKSEGELRAALEAGVGRIVVDNFFELRRLNALAAETGRVQPVLIRVTPGIDPHTHRRIRTGQEDTKFGINISDGSALEAIGEALDFPNLNLLGIHCHIGSQLLDSKSHEDAIEVMVAFLAQIRETTGRALEELNIGGGLGVRYLPEHKPPTYEEFADTVCATLKRFLKQYDLEPPRLSQEPGRALVAETGTTLYTIGPTKRVNITEDPGSRTYVSVDGGMSDNPRPQLYDAVYTAMVANRAGQPRDQVVTVAGKHCETDLMITDIALGDTDIGDILAVQSTGAYNHAMASNYNRFPRSTVVFVRDGEADVVYERETLDDLLRQDRIPARLAARAS</sequence>
<dbReference type="GO" id="GO:0009089">
    <property type="term" value="P:lysine biosynthetic process via diaminopimelate"/>
    <property type="evidence" value="ECO:0007669"/>
    <property type="project" value="UniProtKB-UniRule"/>
</dbReference>